<dbReference type="Gene3D" id="3.30.70.100">
    <property type="match status" value="1"/>
</dbReference>
<dbReference type="OMA" id="NTTHYIV"/>
<evidence type="ECO:0000313" key="2">
    <source>
        <dbReference type="EMBL" id="EDR23320.1"/>
    </source>
</evidence>
<dbReference type="KEGG" id="edi:EDI_219590"/>
<dbReference type="VEuPathDB" id="AmoebaDB:EDI_219590"/>
<protein>
    <recommendedName>
        <fullName evidence="1">ABM domain-containing protein</fullName>
    </recommendedName>
</protein>
<dbReference type="eggNOG" id="ENOG502RHM5">
    <property type="taxonomic scope" value="Eukaryota"/>
</dbReference>
<gene>
    <name evidence="2" type="ORF">EDI_219590</name>
</gene>
<dbReference type="PROSITE" id="PS51725">
    <property type="entry name" value="ABM"/>
    <property type="match status" value="1"/>
</dbReference>
<dbReference type="Pfam" id="PF03992">
    <property type="entry name" value="ABM"/>
    <property type="match status" value="1"/>
</dbReference>
<reference evidence="3" key="1">
    <citation type="submission" date="2007-12" db="EMBL/GenBank/DDBJ databases">
        <title>Annotation of Entamoeba dispar SAW760.</title>
        <authorList>
            <person name="Lorenzi H."/>
            <person name="Inman J."/>
            <person name="Schobel S."/>
            <person name="Amedeo P."/>
            <person name="Caler E."/>
        </authorList>
    </citation>
    <scope>NUCLEOTIDE SEQUENCE [LARGE SCALE GENOMIC DNA]</scope>
    <source>
        <strain evidence="3">ATCC PRA-260 / SAW760</strain>
    </source>
</reference>
<evidence type="ECO:0000313" key="3">
    <source>
        <dbReference type="Proteomes" id="UP000008076"/>
    </source>
</evidence>
<organism evidence="3">
    <name type="scientific">Entamoeba dispar (strain ATCC PRA-260 / SAW760)</name>
    <dbReference type="NCBI Taxonomy" id="370354"/>
    <lineage>
        <taxon>Eukaryota</taxon>
        <taxon>Amoebozoa</taxon>
        <taxon>Evosea</taxon>
        <taxon>Archamoebae</taxon>
        <taxon>Mastigamoebida</taxon>
        <taxon>Entamoebidae</taxon>
        <taxon>Entamoeba</taxon>
    </lineage>
</organism>
<dbReference type="InterPro" id="IPR011008">
    <property type="entry name" value="Dimeric_a/b-barrel"/>
</dbReference>
<name>B0EQ97_ENTDS</name>
<feature type="domain" description="ABM" evidence="1">
    <location>
        <begin position="34"/>
        <end position="120"/>
    </location>
</feature>
<dbReference type="PANTHER" id="PTHR33336:SF15">
    <property type="entry name" value="ABM DOMAIN-CONTAINING PROTEIN"/>
    <property type="match status" value="1"/>
</dbReference>
<dbReference type="GO" id="GO:0003824">
    <property type="term" value="F:catalytic activity"/>
    <property type="evidence" value="ECO:0007669"/>
    <property type="project" value="TreeGrafter"/>
</dbReference>
<dbReference type="InterPro" id="IPR007138">
    <property type="entry name" value="ABM_dom"/>
</dbReference>
<dbReference type="RefSeq" id="XP_001740293.1">
    <property type="nucleotide sequence ID" value="XM_001740241.1"/>
</dbReference>
<dbReference type="EMBL" id="DS550353">
    <property type="protein sequence ID" value="EDR23320.1"/>
    <property type="molecule type" value="Genomic_DNA"/>
</dbReference>
<dbReference type="InterPro" id="IPR050744">
    <property type="entry name" value="AI-2_Isomerase_LsrG"/>
</dbReference>
<dbReference type="OrthoDB" id="194076at2759"/>
<dbReference type="GeneID" id="5885456"/>
<evidence type="ECO:0000259" key="1">
    <source>
        <dbReference type="PROSITE" id="PS51725"/>
    </source>
</evidence>
<dbReference type="PANTHER" id="PTHR33336">
    <property type="entry name" value="QUINOL MONOOXYGENASE YGIN-RELATED"/>
    <property type="match status" value="1"/>
</dbReference>
<dbReference type="SUPFAM" id="SSF54909">
    <property type="entry name" value="Dimeric alpha+beta barrel"/>
    <property type="match status" value="1"/>
</dbReference>
<dbReference type="Proteomes" id="UP000008076">
    <property type="component" value="Unassembled WGS sequence"/>
</dbReference>
<proteinExistence type="predicted"/>
<sequence>MVKGRNIVRRDWGRGEYLKMKQNLLIIKERQMQYLVQCHIHMHEDRELFAKILELQNNSRKEKGCKSYFVCQEPTNTTHYIVIQRWGNKNQFETHLNSSHYKKFIEYVKTVTNTPITYEYFDTN</sequence>
<keyword evidence="3" id="KW-1185">Reference proteome</keyword>
<accession>B0EQ97</accession>
<dbReference type="AlphaFoldDB" id="B0EQ97"/>